<dbReference type="PROSITE" id="PS50977">
    <property type="entry name" value="HTH_TETR_2"/>
    <property type="match status" value="1"/>
</dbReference>
<feature type="domain" description="HTH tetR-type" evidence="3">
    <location>
        <begin position="17"/>
        <end position="77"/>
    </location>
</feature>
<evidence type="ECO:0000256" key="1">
    <source>
        <dbReference type="ARBA" id="ARBA00023125"/>
    </source>
</evidence>
<dbReference type="Pfam" id="PF00440">
    <property type="entry name" value="TetR_N"/>
    <property type="match status" value="1"/>
</dbReference>
<dbReference type="InterPro" id="IPR001647">
    <property type="entry name" value="HTH_TetR"/>
</dbReference>
<comment type="caution">
    <text evidence="4">The sequence shown here is derived from an EMBL/GenBank/DDBJ whole genome shotgun (WGS) entry which is preliminary data.</text>
</comment>
<organism evidence="4 5">
    <name type="scientific">Caldalkalibacillus horti</name>
    <dbReference type="NCBI Taxonomy" id="77523"/>
    <lineage>
        <taxon>Bacteria</taxon>
        <taxon>Bacillati</taxon>
        <taxon>Bacillota</taxon>
        <taxon>Bacilli</taxon>
        <taxon>Bacillales</taxon>
        <taxon>Bacillaceae</taxon>
        <taxon>Caldalkalibacillus</taxon>
    </lineage>
</organism>
<keyword evidence="5" id="KW-1185">Reference proteome</keyword>
<dbReference type="SUPFAM" id="SSF46689">
    <property type="entry name" value="Homeodomain-like"/>
    <property type="match status" value="1"/>
</dbReference>
<feature type="DNA-binding region" description="H-T-H motif" evidence="2">
    <location>
        <begin position="40"/>
        <end position="59"/>
    </location>
</feature>
<keyword evidence="1 2" id="KW-0238">DNA-binding</keyword>
<sequence length="213" mass="24632">MALETMTDVSLREIKKARSKIALYEATLSLMGDKMLHEVMLEDICKKAEVSRVTFFKFFPQKDDVLIYFMRIWLTERKIEIEQQQMQGFKAIRHILHKVAEQAEKSPGVMTSLISFLAQMKMHPTMPELSEAEIQLLFPDHVNLSRRAPSLYDIFYLSMTEANQSGALKAEVPIDHAVKALFTIFYGAFLTAQQFESEEIAMFYDIHLQLLES</sequence>
<reference evidence="4 5" key="1">
    <citation type="submission" date="2023-07" db="EMBL/GenBank/DDBJ databases">
        <title>Genomic Encyclopedia of Type Strains, Phase IV (KMG-IV): sequencing the most valuable type-strain genomes for metagenomic binning, comparative biology and taxonomic classification.</title>
        <authorList>
            <person name="Goeker M."/>
        </authorList>
    </citation>
    <scope>NUCLEOTIDE SEQUENCE [LARGE SCALE GENOMIC DNA]</scope>
    <source>
        <strain evidence="4 5">DSM 12751</strain>
    </source>
</reference>
<evidence type="ECO:0000313" key="5">
    <source>
        <dbReference type="Proteomes" id="UP001235840"/>
    </source>
</evidence>
<protein>
    <submittedName>
        <fullName evidence="4">AcrR family transcriptional regulator</fullName>
    </submittedName>
</protein>
<gene>
    <name evidence="4" type="ORF">J2S11_003200</name>
</gene>
<dbReference type="Proteomes" id="UP001235840">
    <property type="component" value="Unassembled WGS sequence"/>
</dbReference>
<dbReference type="Gene3D" id="1.10.357.10">
    <property type="entry name" value="Tetracycline Repressor, domain 2"/>
    <property type="match status" value="1"/>
</dbReference>
<name>A0ABT9W1Z5_9BACI</name>
<evidence type="ECO:0000256" key="2">
    <source>
        <dbReference type="PROSITE-ProRule" id="PRU00335"/>
    </source>
</evidence>
<dbReference type="InterPro" id="IPR009057">
    <property type="entry name" value="Homeodomain-like_sf"/>
</dbReference>
<evidence type="ECO:0000313" key="4">
    <source>
        <dbReference type="EMBL" id="MDQ0167275.1"/>
    </source>
</evidence>
<proteinExistence type="predicted"/>
<accession>A0ABT9W1Z5</accession>
<dbReference type="EMBL" id="JAUSTY010000014">
    <property type="protein sequence ID" value="MDQ0167275.1"/>
    <property type="molecule type" value="Genomic_DNA"/>
</dbReference>
<evidence type="ECO:0000259" key="3">
    <source>
        <dbReference type="PROSITE" id="PS50977"/>
    </source>
</evidence>